<comment type="caution">
    <text evidence="4">The sequence shown here is derived from an EMBL/GenBank/DDBJ whole genome shotgun (WGS) entry which is preliminary data.</text>
</comment>
<gene>
    <name evidence="4" type="ORF">EYZ11_005285</name>
</gene>
<evidence type="ECO:0000256" key="2">
    <source>
        <dbReference type="ARBA" id="ARBA00022898"/>
    </source>
</evidence>
<dbReference type="Pfam" id="PF00266">
    <property type="entry name" value="Aminotran_5"/>
    <property type="match status" value="1"/>
</dbReference>
<evidence type="ECO:0000256" key="1">
    <source>
        <dbReference type="ARBA" id="ARBA00022490"/>
    </source>
</evidence>
<dbReference type="GO" id="GO:0030429">
    <property type="term" value="F:kynureninase activity"/>
    <property type="evidence" value="ECO:0007669"/>
    <property type="project" value="InterPro"/>
</dbReference>
<dbReference type="GO" id="GO:0019441">
    <property type="term" value="P:L-tryptophan catabolic process to kynurenine"/>
    <property type="evidence" value="ECO:0007669"/>
    <property type="project" value="TreeGrafter"/>
</dbReference>
<proteinExistence type="predicted"/>
<feature type="domain" description="Aminotransferase class V" evidence="3">
    <location>
        <begin position="37"/>
        <end position="193"/>
    </location>
</feature>
<dbReference type="GO" id="GO:0009435">
    <property type="term" value="P:NAD+ biosynthetic process"/>
    <property type="evidence" value="ECO:0007669"/>
    <property type="project" value="InterPro"/>
</dbReference>
<dbReference type="VEuPathDB" id="FungiDB:EYZ11_005285"/>
<organism evidence="4 5">
    <name type="scientific">Aspergillus tanneri</name>
    <dbReference type="NCBI Taxonomy" id="1220188"/>
    <lineage>
        <taxon>Eukaryota</taxon>
        <taxon>Fungi</taxon>
        <taxon>Dikarya</taxon>
        <taxon>Ascomycota</taxon>
        <taxon>Pezizomycotina</taxon>
        <taxon>Eurotiomycetes</taxon>
        <taxon>Eurotiomycetidae</taxon>
        <taxon>Eurotiales</taxon>
        <taxon>Aspergillaceae</taxon>
        <taxon>Aspergillus</taxon>
        <taxon>Aspergillus subgen. Circumdati</taxon>
    </lineage>
</organism>
<keyword evidence="2" id="KW-0663">Pyridoxal phosphate</keyword>
<dbReference type="PANTHER" id="PTHR14084:SF0">
    <property type="entry name" value="KYNURENINASE"/>
    <property type="match status" value="1"/>
</dbReference>
<dbReference type="AlphaFoldDB" id="A0A4S3JIB5"/>
<dbReference type="EMBL" id="SOSA01000166">
    <property type="protein sequence ID" value="THC95246.1"/>
    <property type="molecule type" value="Genomic_DNA"/>
</dbReference>
<name>A0A4S3JIB5_9EURO</name>
<accession>A0A4S3JIB5</accession>
<keyword evidence="1" id="KW-0963">Cytoplasm</keyword>
<keyword evidence="5" id="KW-1185">Reference proteome</keyword>
<sequence length="329" mass="37226">MGNAGDVRLNQEDNGSMLPTWGEVDQVAARLMAPIVGAKPHEVSVMGSLTANLHILMASFYRPIGERSKVILERDTFSSDYYAVQSQIQWHGLEMDNMVLIDLISDDTLALSTARILAITSEHASTTALIILSGVQYLTGQVLDMKQITSHAHSKGIMIGWDLAHAVGNVELHLHDWLVDFAVWCNYKYMNAGLGAIGSIFVHERHGEVDRTKRMEGYRPRLAGWWGNDVSSRFSCWILEFLLGNIDRRPFKIITSSIPMERDCQLTLRFDDQHLLDRIMMRLKDKGFVVAQKEQMMQVAPVPLYNTFTEVWEFVDELRRALASCRSVA</sequence>
<dbReference type="Proteomes" id="UP000308092">
    <property type="component" value="Unassembled WGS sequence"/>
</dbReference>
<dbReference type="Gene3D" id="3.40.640.10">
    <property type="entry name" value="Type I PLP-dependent aspartate aminotransferase-like (Major domain)"/>
    <property type="match status" value="1"/>
</dbReference>
<dbReference type="STRING" id="1220188.A0A4S3JIB5"/>
<protein>
    <recommendedName>
        <fullName evidence="3">Aminotransferase class V domain-containing protein</fullName>
    </recommendedName>
</protein>
<dbReference type="GO" id="GO:0030170">
    <property type="term" value="F:pyridoxal phosphate binding"/>
    <property type="evidence" value="ECO:0007669"/>
    <property type="project" value="InterPro"/>
</dbReference>
<dbReference type="PANTHER" id="PTHR14084">
    <property type="entry name" value="KYNURENINASE"/>
    <property type="match status" value="1"/>
</dbReference>
<dbReference type="GO" id="GO:0043420">
    <property type="term" value="P:anthranilate metabolic process"/>
    <property type="evidence" value="ECO:0007669"/>
    <property type="project" value="TreeGrafter"/>
</dbReference>
<dbReference type="Pfam" id="PF22580">
    <property type="entry name" value="KYNU_C"/>
    <property type="match status" value="1"/>
</dbReference>
<dbReference type="InterPro" id="IPR010111">
    <property type="entry name" value="Kynureninase"/>
</dbReference>
<dbReference type="InterPro" id="IPR000192">
    <property type="entry name" value="Aminotrans_V_dom"/>
</dbReference>
<dbReference type="InterPro" id="IPR015424">
    <property type="entry name" value="PyrdxlP-dep_Trfase"/>
</dbReference>
<evidence type="ECO:0000313" key="5">
    <source>
        <dbReference type="Proteomes" id="UP000308092"/>
    </source>
</evidence>
<reference evidence="4 5" key="1">
    <citation type="submission" date="2019-03" db="EMBL/GenBank/DDBJ databases">
        <title>The genome sequence of a newly discovered highly antifungal drug resistant Aspergillus species, Aspergillus tanneri NIH 1004.</title>
        <authorList>
            <person name="Mounaud S."/>
            <person name="Singh I."/>
            <person name="Joardar V."/>
            <person name="Pakala S."/>
            <person name="Pakala S."/>
            <person name="Venepally P."/>
            <person name="Hoover J."/>
            <person name="Nierman W."/>
            <person name="Chung J."/>
            <person name="Losada L."/>
        </authorList>
    </citation>
    <scope>NUCLEOTIDE SEQUENCE [LARGE SCALE GENOMIC DNA]</scope>
    <source>
        <strain evidence="4 5">NIH1004</strain>
    </source>
</reference>
<evidence type="ECO:0000259" key="3">
    <source>
        <dbReference type="Pfam" id="PF00266"/>
    </source>
</evidence>
<dbReference type="InterPro" id="IPR015421">
    <property type="entry name" value="PyrdxlP-dep_Trfase_major"/>
</dbReference>
<evidence type="ECO:0000313" key="4">
    <source>
        <dbReference type="EMBL" id="THC95246.1"/>
    </source>
</evidence>
<dbReference type="GO" id="GO:0005737">
    <property type="term" value="C:cytoplasm"/>
    <property type="evidence" value="ECO:0007669"/>
    <property type="project" value="InterPro"/>
</dbReference>
<dbReference type="SUPFAM" id="SSF53383">
    <property type="entry name" value="PLP-dependent transferases"/>
    <property type="match status" value="1"/>
</dbReference>